<dbReference type="SUPFAM" id="SSF53448">
    <property type="entry name" value="Nucleotide-diphospho-sugar transferases"/>
    <property type="match status" value="1"/>
</dbReference>
<feature type="domain" description="Glycosyltransferase 2-like" evidence="1">
    <location>
        <begin position="3"/>
        <end position="115"/>
    </location>
</feature>
<dbReference type="GO" id="GO:0016758">
    <property type="term" value="F:hexosyltransferase activity"/>
    <property type="evidence" value="ECO:0007669"/>
    <property type="project" value="UniProtKB-ARBA"/>
</dbReference>
<dbReference type="EMBL" id="BLAM01000167">
    <property type="protein sequence ID" value="GET06729.1"/>
    <property type="molecule type" value="Genomic_DNA"/>
</dbReference>
<dbReference type="PANTHER" id="PTHR22916">
    <property type="entry name" value="GLYCOSYLTRANSFERASE"/>
    <property type="match status" value="1"/>
</dbReference>
<dbReference type="PANTHER" id="PTHR22916:SF3">
    <property type="entry name" value="UDP-GLCNAC:BETAGAL BETA-1,3-N-ACETYLGLUCOSAMINYLTRANSFERASE-LIKE PROTEIN 1"/>
    <property type="match status" value="1"/>
</dbReference>
<keyword evidence="2" id="KW-0808">Transferase</keyword>
<dbReference type="Pfam" id="PF00535">
    <property type="entry name" value="Glycos_transf_2"/>
    <property type="match status" value="1"/>
</dbReference>
<dbReference type="InterPro" id="IPR001173">
    <property type="entry name" value="Glyco_trans_2-like"/>
</dbReference>
<organism evidence="2">
    <name type="scientific">Ligilactobacillus agilis</name>
    <dbReference type="NCBI Taxonomy" id="1601"/>
    <lineage>
        <taxon>Bacteria</taxon>
        <taxon>Bacillati</taxon>
        <taxon>Bacillota</taxon>
        <taxon>Bacilli</taxon>
        <taxon>Lactobacillales</taxon>
        <taxon>Lactobacillaceae</taxon>
        <taxon>Ligilactobacillus</taxon>
    </lineage>
</organism>
<sequence>MISVVMATYNGEKYIEKQLESILNQSLIPDEVIIRDDGSSDTTVQLVKDFIQKNKLSTWNIEVNDKNLGYKKNFANLLSLAKGDYIFLSDQDDEWISDKIDKMVAIFKDNKAIQALNGGVRLINANSNKVEIVNRKNVYNANFYFSKKPVVRLNEVPLASLIISNVTPGCAMAITKELRDTFISSYEGTFPHDWYLNMLAAYNGGCYFLNEEVISYRIHENNASSPTAATGILSKLQKFNQEKKRRVERMQSQVAIVPSIENSLGKINSESSLAYNFVKARLAFYERPNLRNLIAMRKYDDYKDRTVLKGEIWDLILAFKVDKLIYLFGNINGE</sequence>
<dbReference type="RefSeq" id="WP_172585002.1">
    <property type="nucleotide sequence ID" value="NZ_BLAM01000167.1"/>
</dbReference>
<dbReference type="Proteomes" id="UP000494265">
    <property type="component" value="Unassembled WGS sequence"/>
</dbReference>
<reference evidence="2" key="1">
    <citation type="submission" date="2019-10" db="EMBL/GenBank/DDBJ databases">
        <title>Lactobacillus agilis SY212 Whole Genome Sequencing Project.</title>
        <authorList>
            <person name="Suzuki S."/>
            <person name="Endo A."/>
            <person name="Maeno S."/>
            <person name="Shiwa Y."/>
            <person name="Matsutani M."/>
            <person name="Kajikawa A."/>
        </authorList>
    </citation>
    <scope>NUCLEOTIDE SEQUENCE</scope>
    <source>
        <strain evidence="2">SY212</strain>
    </source>
</reference>
<accession>A0A6F9XNA6</accession>
<evidence type="ECO:0000259" key="1">
    <source>
        <dbReference type="Pfam" id="PF00535"/>
    </source>
</evidence>
<gene>
    <name evidence="2" type="ORF">SY212_17590</name>
</gene>
<dbReference type="AlphaFoldDB" id="A0A6F9XNA6"/>
<evidence type="ECO:0000313" key="2">
    <source>
        <dbReference type="EMBL" id="GET06729.1"/>
    </source>
</evidence>
<comment type="caution">
    <text evidence="2">The sequence shown here is derived from an EMBL/GenBank/DDBJ whole genome shotgun (WGS) entry which is preliminary data.</text>
</comment>
<name>A0A6F9XNA6_9LACO</name>
<protein>
    <submittedName>
        <fullName evidence="2">Glycosyl transferase</fullName>
    </submittedName>
</protein>
<dbReference type="CDD" id="cd04196">
    <property type="entry name" value="GT_2_like_d"/>
    <property type="match status" value="1"/>
</dbReference>
<dbReference type="InterPro" id="IPR029044">
    <property type="entry name" value="Nucleotide-diphossugar_trans"/>
</dbReference>
<proteinExistence type="predicted"/>
<dbReference type="Gene3D" id="3.90.550.10">
    <property type="entry name" value="Spore Coat Polysaccharide Biosynthesis Protein SpsA, Chain A"/>
    <property type="match status" value="1"/>
</dbReference>